<reference evidence="2" key="3">
    <citation type="submission" date="2020-02" db="EMBL/GenBank/DDBJ databases">
        <authorList>
            <person name="Sarangi A.N."/>
            <person name="Ghosh S."/>
            <person name="Mukherjee M."/>
            <person name="Tripathy S."/>
        </authorList>
    </citation>
    <scope>NUCLEOTIDE SEQUENCE</scope>
    <source>
        <strain evidence="2">BDU141951</strain>
    </source>
</reference>
<feature type="domain" description="VapC45 PIN like" evidence="1">
    <location>
        <begin position="12"/>
        <end position="91"/>
    </location>
</feature>
<organism evidence="2">
    <name type="scientific">Lyngbya confervoides BDU141951</name>
    <dbReference type="NCBI Taxonomy" id="1574623"/>
    <lineage>
        <taxon>Bacteria</taxon>
        <taxon>Bacillati</taxon>
        <taxon>Cyanobacteriota</taxon>
        <taxon>Cyanophyceae</taxon>
        <taxon>Oscillatoriophycideae</taxon>
        <taxon>Oscillatoriales</taxon>
        <taxon>Microcoleaceae</taxon>
        <taxon>Lyngbya</taxon>
    </lineage>
</organism>
<dbReference type="AlphaFoldDB" id="A0A0C1YKK0"/>
<protein>
    <recommendedName>
        <fullName evidence="1">VapC45 PIN like domain-containing protein</fullName>
    </recommendedName>
</protein>
<reference evidence="2" key="1">
    <citation type="submission" date="2014-11" db="EMBL/GenBank/DDBJ databases">
        <authorList>
            <person name="Malar M.C."/>
            <person name="Sen D."/>
            <person name="Tripathy S."/>
        </authorList>
    </citation>
    <scope>NUCLEOTIDE SEQUENCE</scope>
    <source>
        <strain evidence="2">BDU141951</strain>
    </source>
</reference>
<accession>A0A0C1YKK0</accession>
<dbReference type="EMBL" id="JTHE02000003">
    <property type="protein sequence ID" value="NEV69956.1"/>
    <property type="molecule type" value="Genomic_DNA"/>
</dbReference>
<reference evidence="2" key="2">
    <citation type="journal article" date="2015" name="Genome Announc.">
        <title>Draft Genome Sequence of Filamentous Marine Cyanobacterium Lyngbya confervoides Strain BDU141951.</title>
        <authorList>
            <person name="Chandrababunaidu M.M."/>
            <person name="Sen D."/>
            <person name="Tripathy S."/>
        </authorList>
    </citation>
    <scope>NUCLEOTIDE SEQUENCE</scope>
    <source>
        <strain evidence="2">BDU141951</strain>
    </source>
</reference>
<comment type="caution">
    <text evidence="2">The sequence shown here is derived from an EMBL/GenBank/DDBJ whole genome shotgun (WGS) entry which is preliminary data.</text>
</comment>
<evidence type="ECO:0000259" key="1">
    <source>
        <dbReference type="Pfam" id="PF18478"/>
    </source>
</evidence>
<dbReference type="Pfam" id="PF18478">
    <property type="entry name" value="PIN_10"/>
    <property type="match status" value="1"/>
</dbReference>
<sequence>MTTTPPNVPETPTFFTDECLGRLVPHALKAAGLSVEMYADWFDPGVPDTEWIPFAHERGWVILTKDAMIGRRPNGQAAIAQVEARVFIFASSGVAHTFISAAFIQAHPKMVELATATAPPFIAKVYKSGEVKLWKDSSALRDIVSKYADDQETS</sequence>
<proteinExistence type="predicted"/>
<dbReference type="InterPro" id="IPR041375">
    <property type="entry name" value="VapC45_PIN-like"/>
</dbReference>
<gene>
    <name evidence="2" type="ORF">QQ91_022950</name>
</gene>
<name>A0A0C1YKK0_9CYAN</name>
<evidence type="ECO:0000313" key="2">
    <source>
        <dbReference type="EMBL" id="NEV69956.1"/>
    </source>
</evidence>